<keyword evidence="2" id="KW-1185">Reference proteome</keyword>
<gene>
    <name evidence="1" type="ORF">GCM10009741_54860</name>
</gene>
<evidence type="ECO:0000313" key="1">
    <source>
        <dbReference type="EMBL" id="GAA1544478.1"/>
    </source>
</evidence>
<dbReference type="GO" id="GO:0003677">
    <property type="term" value="F:DNA binding"/>
    <property type="evidence" value="ECO:0007669"/>
    <property type="project" value="UniProtKB-KW"/>
</dbReference>
<evidence type="ECO:0000313" key="2">
    <source>
        <dbReference type="Proteomes" id="UP001500363"/>
    </source>
</evidence>
<sequence length="410" mass="44232">MVSGKGGTAIEGAVVLRFGIEERRVRLGRRHRLATSCQAADPVQAAASVVVLHATDPATVHLSVAARVPGSDVALTERALYDDRTLIRMLGMRRTVFVVPTSFAPVVQAAASDDIAVKQRKLLVKHLVEAGIGGDAEAAGQWLRAVEESTATALSLRGSATAQELAQDEPRLRSRLAMAPGKSYAAQPYVTSRVLFQLAAEGRIVRGRPLGTWLSSQHQWSPAEDWLAGGLAGDLSADEARTALARAYLESFGPVTLADLQWWTGWTLGQSRKALVAVEAVEVDLHGASGYVLPGDEAPEVAVEPWVAFLPALDPTSMGWKDRAWYVGDHKSRLFDNTGNIGPTIWADGRIVGAWGQPESGEVRYQLLEDVGSETQAAIEDHAARWTSWLAGVRITPRFRTPLERILSQG</sequence>
<dbReference type="PANTHER" id="PTHR38479:SF2">
    <property type="entry name" value="WINGED HELIX DNA-BINDING DOMAIN-CONTAINING PROTEIN"/>
    <property type="match status" value="1"/>
</dbReference>
<name>A0ABP4MIY5_9ACTN</name>
<proteinExistence type="predicted"/>
<dbReference type="EMBL" id="BAAANC010000003">
    <property type="protein sequence ID" value="GAA1544478.1"/>
    <property type="molecule type" value="Genomic_DNA"/>
</dbReference>
<accession>A0ABP4MIY5</accession>
<keyword evidence="1" id="KW-0238">DNA-binding</keyword>
<dbReference type="Pfam" id="PF06224">
    <property type="entry name" value="AlkZ-like"/>
    <property type="match status" value="1"/>
</dbReference>
<organism evidence="1 2">
    <name type="scientific">Kribbella lupini</name>
    <dbReference type="NCBI Taxonomy" id="291602"/>
    <lineage>
        <taxon>Bacteria</taxon>
        <taxon>Bacillati</taxon>
        <taxon>Actinomycetota</taxon>
        <taxon>Actinomycetes</taxon>
        <taxon>Propionibacteriales</taxon>
        <taxon>Kribbellaceae</taxon>
        <taxon>Kribbella</taxon>
    </lineage>
</organism>
<reference evidence="2" key="1">
    <citation type="journal article" date="2019" name="Int. J. Syst. Evol. Microbiol.">
        <title>The Global Catalogue of Microorganisms (GCM) 10K type strain sequencing project: providing services to taxonomists for standard genome sequencing and annotation.</title>
        <authorList>
            <consortium name="The Broad Institute Genomics Platform"/>
            <consortium name="The Broad Institute Genome Sequencing Center for Infectious Disease"/>
            <person name="Wu L."/>
            <person name="Ma J."/>
        </authorList>
    </citation>
    <scope>NUCLEOTIDE SEQUENCE [LARGE SCALE GENOMIC DNA]</scope>
    <source>
        <strain evidence="2">JCM 14303</strain>
    </source>
</reference>
<dbReference type="PANTHER" id="PTHR38479">
    <property type="entry name" value="LMO0824 PROTEIN"/>
    <property type="match status" value="1"/>
</dbReference>
<comment type="caution">
    <text evidence="1">The sequence shown here is derived from an EMBL/GenBank/DDBJ whole genome shotgun (WGS) entry which is preliminary data.</text>
</comment>
<protein>
    <submittedName>
        <fullName evidence="1">Winged helix DNA-binding domain-containing protein</fullName>
    </submittedName>
</protein>
<dbReference type="InterPro" id="IPR009351">
    <property type="entry name" value="AlkZ-like"/>
</dbReference>
<dbReference type="Proteomes" id="UP001500363">
    <property type="component" value="Unassembled WGS sequence"/>
</dbReference>